<feature type="chain" id="PRO_5024405555" evidence="1">
    <location>
        <begin position="18"/>
        <end position="124"/>
    </location>
</feature>
<reference evidence="2" key="1">
    <citation type="submission" date="2019-11" db="UniProtKB">
        <authorList>
            <consortium name="WormBaseParasite"/>
        </authorList>
    </citation>
    <scope>IDENTIFICATION</scope>
</reference>
<dbReference type="Gene3D" id="3.40.33.10">
    <property type="entry name" value="CAP"/>
    <property type="match status" value="1"/>
</dbReference>
<protein>
    <submittedName>
        <fullName evidence="2">Secreted protein</fullName>
    </submittedName>
</protein>
<keyword evidence="1" id="KW-0732">Signal</keyword>
<evidence type="ECO:0000256" key="1">
    <source>
        <dbReference type="SAM" id="SignalP"/>
    </source>
</evidence>
<proteinExistence type="predicted"/>
<dbReference type="InterPro" id="IPR035940">
    <property type="entry name" value="CAP_sf"/>
</dbReference>
<dbReference type="WBParaSite" id="MCU_010243-RA">
    <property type="protein sequence ID" value="MCU_010243-RA"/>
    <property type="gene ID" value="MCU_010243"/>
</dbReference>
<dbReference type="AlphaFoldDB" id="A0A5K3FPP3"/>
<sequence length="124" mass="14007">MLLRICTLIALLWSVVGQAPSEDESSAILEFHRKLRENVNPTASNMMLIVYSDALENYTLQWTANCSNALPDTKDLPTDIGGFVVYRNYQPPNITIVLTNLAHKVNTTTMHRTIVQGDVMRTNW</sequence>
<name>A0A5K3FPP3_MESCO</name>
<organism evidence="2">
    <name type="scientific">Mesocestoides corti</name>
    <name type="common">Flatworm</name>
    <dbReference type="NCBI Taxonomy" id="53468"/>
    <lineage>
        <taxon>Eukaryota</taxon>
        <taxon>Metazoa</taxon>
        <taxon>Spiralia</taxon>
        <taxon>Lophotrochozoa</taxon>
        <taxon>Platyhelminthes</taxon>
        <taxon>Cestoda</taxon>
        <taxon>Eucestoda</taxon>
        <taxon>Cyclophyllidea</taxon>
        <taxon>Mesocestoididae</taxon>
        <taxon>Mesocestoides</taxon>
    </lineage>
</organism>
<dbReference type="SUPFAM" id="SSF55797">
    <property type="entry name" value="PR-1-like"/>
    <property type="match status" value="1"/>
</dbReference>
<feature type="signal peptide" evidence="1">
    <location>
        <begin position="1"/>
        <end position="17"/>
    </location>
</feature>
<accession>A0A5K3FPP3</accession>
<evidence type="ECO:0000313" key="2">
    <source>
        <dbReference type="WBParaSite" id="MCU_010243-RA"/>
    </source>
</evidence>